<name>A0A7U2NPZ5_PHANO</name>
<keyword evidence="1" id="KW-0732">Signal</keyword>
<sequence>MLISKLLLVLSTGCAQPSNGAEIEVPAAISNRTGDAYCCDHAQPASSTNDQDSTETASYVQPASVLQLDFMLLLSFGLYCPCHDWVVSTPHFPPRECPQNSVTYTASHCLASTDDHDSENSCA</sequence>
<feature type="signal peptide" evidence="1">
    <location>
        <begin position="1"/>
        <end position="20"/>
    </location>
</feature>
<organism evidence="2 3">
    <name type="scientific">Phaeosphaeria nodorum (strain SN15 / ATCC MYA-4574 / FGSC 10173)</name>
    <name type="common">Glume blotch fungus</name>
    <name type="synonym">Parastagonospora nodorum</name>
    <dbReference type="NCBI Taxonomy" id="321614"/>
    <lineage>
        <taxon>Eukaryota</taxon>
        <taxon>Fungi</taxon>
        <taxon>Dikarya</taxon>
        <taxon>Ascomycota</taxon>
        <taxon>Pezizomycotina</taxon>
        <taxon>Dothideomycetes</taxon>
        <taxon>Pleosporomycetidae</taxon>
        <taxon>Pleosporales</taxon>
        <taxon>Pleosporineae</taxon>
        <taxon>Phaeosphaeriaceae</taxon>
        <taxon>Parastagonospora</taxon>
    </lineage>
</organism>
<protein>
    <recommendedName>
        <fullName evidence="4">Secreted protein</fullName>
    </recommendedName>
</protein>
<feature type="chain" id="PRO_5030584106" description="Secreted protein" evidence="1">
    <location>
        <begin position="21"/>
        <end position="123"/>
    </location>
</feature>
<dbReference type="VEuPathDB" id="FungiDB:JI435_445430"/>
<evidence type="ECO:0000313" key="2">
    <source>
        <dbReference type="EMBL" id="QRD06194.1"/>
    </source>
</evidence>
<evidence type="ECO:0000313" key="3">
    <source>
        <dbReference type="Proteomes" id="UP000663193"/>
    </source>
</evidence>
<dbReference type="AlphaFoldDB" id="A0A7U2NPZ5"/>
<dbReference type="EMBL" id="CP069042">
    <property type="protein sequence ID" value="QRD06194.1"/>
    <property type="molecule type" value="Genomic_DNA"/>
</dbReference>
<keyword evidence="3" id="KW-1185">Reference proteome</keyword>
<reference evidence="3" key="1">
    <citation type="journal article" date="2021" name="BMC Genomics">
        <title>Chromosome-level genome assembly and manually-curated proteome of model necrotroph Parastagonospora nodorum Sn15 reveals a genome-wide trove of candidate effector homologs, and redundancy of virulence-related functions within an accessory chromosome.</title>
        <authorList>
            <person name="Bertazzoni S."/>
            <person name="Jones D.A.B."/>
            <person name="Phan H.T."/>
            <person name="Tan K.-C."/>
            <person name="Hane J.K."/>
        </authorList>
    </citation>
    <scope>NUCLEOTIDE SEQUENCE [LARGE SCALE GENOMIC DNA]</scope>
    <source>
        <strain evidence="3">SN15 / ATCC MYA-4574 / FGSC 10173)</strain>
    </source>
</reference>
<evidence type="ECO:0000256" key="1">
    <source>
        <dbReference type="SAM" id="SignalP"/>
    </source>
</evidence>
<accession>A0A7U2NPZ5</accession>
<proteinExistence type="predicted"/>
<evidence type="ECO:0008006" key="4">
    <source>
        <dbReference type="Google" id="ProtNLM"/>
    </source>
</evidence>
<dbReference type="Proteomes" id="UP000663193">
    <property type="component" value="Chromosome 20"/>
</dbReference>
<gene>
    <name evidence="2" type="ORF">JI435_445430</name>
</gene>